<evidence type="ECO:0000259" key="3">
    <source>
        <dbReference type="PROSITE" id="PS51178"/>
    </source>
</evidence>
<keyword evidence="2" id="KW-1133">Transmembrane helix</keyword>
<keyword evidence="5" id="KW-1185">Reference proteome</keyword>
<dbReference type="SMART" id="SM00740">
    <property type="entry name" value="PASTA"/>
    <property type="match status" value="2"/>
</dbReference>
<evidence type="ECO:0000256" key="1">
    <source>
        <dbReference type="SAM" id="MobiDB-lite"/>
    </source>
</evidence>
<keyword evidence="2" id="KW-0472">Membrane</keyword>
<dbReference type="PROSITE" id="PS51178">
    <property type="entry name" value="PASTA"/>
    <property type="match status" value="1"/>
</dbReference>
<evidence type="ECO:0000313" key="5">
    <source>
        <dbReference type="Proteomes" id="UP000469763"/>
    </source>
</evidence>
<sequence>MFCIHCGANNDADDKFCVNCGAPMSAPEPESAPAQTAEAPAAATSETPVSAESTTESTTTAEAAQPDVPAAPAAPAVPAITPEPAVAPQSMQTPSTPPAGEPAQSGTTAAAKPRRGWVKPVAITVTLAVLATACGLGAYLTWRQGLWGGTLLPQESSFTVQAGQQLTADVVADQLKSKGVKVEKQQIFSGKPKGAFVGYDNLKPGDRVQKDQTVTVQESAGPGVPQGTVGKSASDAVESLKDMGVPVTAKEVVVSDDSQYAEGDVVVTSPADGQALPEDQQSDGIFVGVATKGDGVPFDIIGKDVDETRQALTKQGFSVTVVNRLSAKDNVGKVAGSYPAPGESASGSKSITLYRGMDADSVKKALSNVDDGYGYTGTWGSPFNLAGRYCTKAGDCLTFKSQTPNSQAYAPSLYQTEGSTSPFKDDNYYGESGTMMVTCDAAQQPYCSSDKAQYLVNGGTGALELFPQRDLTSTMCGGKPAGDVIGQVCVNGKLQTITDWNSFPQSSGSTYEMDDFYVVFPVGADLDQLKSDGYFDDAALKDAQGKPAVDTTRPFILARDKSQYSSTSASADGMNATNPFLPYSGYGDDSHVKMKPAPTDDNVYYLVENSDLDWDSLPDATVSTSPSPSASASASASSSASASATLDQSMMKNVTGSYVFPSSGMSQTELTVNADGTFTGYYDSVDEDKNIQSTPQSEWHRSPFRGTFLSIAKNDAGGYDLQCDATALKIEMASGDSSDPSTSAGIYTCGTWHWYPANTPFSSMKSKNGDVKASIYGPVKGDSWPDPILINEDGDGTFLSNWS</sequence>
<dbReference type="Proteomes" id="UP000469763">
    <property type="component" value="Unassembled WGS sequence"/>
</dbReference>
<dbReference type="EMBL" id="WHZY01000008">
    <property type="protein sequence ID" value="NEG78603.1"/>
    <property type="molecule type" value="Genomic_DNA"/>
</dbReference>
<evidence type="ECO:0000313" key="4">
    <source>
        <dbReference type="EMBL" id="NEG78603.1"/>
    </source>
</evidence>
<feature type="compositionally biased region" description="Low complexity" evidence="1">
    <location>
        <begin position="623"/>
        <end position="638"/>
    </location>
</feature>
<feature type="compositionally biased region" description="Low complexity" evidence="1">
    <location>
        <begin position="25"/>
        <end position="88"/>
    </location>
</feature>
<dbReference type="InterPro" id="IPR026870">
    <property type="entry name" value="Zinc_ribbon_dom"/>
</dbReference>
<dbReference type="Pfam" id="PF13240">
    <property type="entry name" value="Zn_Ribbon_1"/>
    <property type="match status" value="1"/>
</dbReference>
<dbReference type="OrthoDB" id="3240505at2"/>
<feature type="region of interest" description="Disordered" evidence="1">
    <location>
        <begin position="617"/>
        <end position="638"/>
    </location>
</feature>
<evidence type="ECO:0000256" key="2">
    <source>
        <dbReference type="SAM" id="Phobius"/>
    </source>
</evidence>
<keyword evidence="2" id="KW-0812">Transmembrane</keyword>
<accession>A0A7K3TK22</accession>
<feature type="transmembrane region" description="Helical" evidence="2">
    <location>
        <begin position="121"/>
        <end position="142"/>
    </location>
</feature>
<dbReference type="Gene3D" id="3.30.10.20">
    <property type="match status" value="1"/>
</dbReference>
<feature type="domain" description="PASTA" evidence="3">
    <location>
        <begin position="154"/>
        <end position="220"/>
    </location>
</feature>
<protein>
    <submittedName>
        <fullName evidence="4">PASTA domain-containing protein</fullName>
    </submittedName>
</protein>
<dbReference type="RefSeq" id="WP_152350337.1">
    <property type="nucleotide sequence ID" value="NZ_WBSN01000007.1"/>
</dbReference>
<comment type="caution">
    <text evidence="4">The sequence shown here is derived from an EMBL/GenBank/DDBJ whole genome shotgun (WGS) entry which is preliminary data.</text>
</comment>
<dbReference type="AlphaFoldDB" id="A0A7K3TK22"/>
<dbReference type="CDD" id="cd06577">
    <property type="entry name" value="PASTA_pknB"/>
    <property type="match status" value="2"/>
</dbReference>
<dbReference type="InterPro" id="IPR005543">
    <property type="entry name" value="PASTA_dom"/>
</dbReference>
<organism evidence="4 5">
    <name type="scientific">Bifidobacterium avesanii</name>
    <dbReference type="NCBI Taxonomy" id="1798157"/>
    <lineage>
        <taxon>Bacteria</taxon>
        <taxon>Bacillati</taxon>
        <taxon>Actinomycetota</taxon>
        <taxon>Actinomycetes</taxon>
        <taxon>Bifidobacteriales</taxon>
        <taxon>Bifidobacteriaceae</taxon>
        <taxon>Bifidobacterium</taxon>
    </lineage>
</organism>
<feature type="region of interest" description="Disordered" evidence="1">
    <location>
        <begin position="25"/>
        <end position="114"/>
    </location>
</feature>
<proteinExistence type="predicted"/>
<gene>
    <name evidence="4" type="ORF">GFD22_06415</name>
</gene>
<name>A0A7K3TK22_9BIFI</name>
<reference evidence="4 5" key="1">
    <citation type="submission" date="2019-10" db="EMBL/GenBank/DDBJ databases">
        <title>Bifidobacterium from non-human primates.</title>
        <authorList>
            <person name="Modesto M."/>
        </authorList>
    </citation>
    <scope>NUCLEOTIDE SEQUENCE [LARGE SCALE GENOMIC DNA]</scope>
    <source>
        <strain evidence="4 5">TREC</strain>
    </source>
</reference>
<dbReference type="Pfam" id="PF03793">
    <property type="entry name" value="PASTA"/>
    <property type="match status" value="2"/>
</dbReference>